<gene>
    <name evidence="1" type="ORF">PORY_002363</name>
</gene>
<sequence>MVSSPARRRLMRDFKRMQQDPPAGVSASPIADNVMLWNAVIIGPAETPFEDGTFRLIMQFDEQYPNKPPVVRFLSKMFHPNVYTNGELCLDILQNRWSPTYDVAAILTSIQSLLNDPNNNSPANAEAAQLNKDNKKEYIRQFLNERVKETEDPVQSTNSKHLESRDLLDLLDIPVCQQDLQNCIEKSLIHSPTLPLMKIHHDTEHTFINDSSTRMQLSSKIDIFQRGITQIQALISQDTLHICGNAVIQLINHAAKNMHIVIAHITDIPCKNTTLLVLLQQVLDRMDDCLRLSTEMLYAYPFSHVPSAWRKVYSYASALKAIVEIIMHKTEAEIIKTLDMALIMTGGEDVKSFLMELLNMQEPNVQKNQNTFPVFCVEKDIEHISIHFPIPCVQCPSLDTFQNDILASRQPFVIKNSINHWPALSQEGWAKVNTLLNKTHQGLRIVPVEIGKNYTDQAWRQQLMSFYDFLKKYILQIEDSSNEQKTEKEIGYLAQHDLFSQIPKLREDVIIPDYCFTVPPSIPSHLHEFIKEMPTLDEPLLNAWFGGKGTVSPLHTDPYHNIFSQVVGWKYVRLYAPEENEALYPRSFEGGIDMKNTSQVDLDNPDIKKFPKFSNAKYVESIIGPGDSLYIPIGWWHYVKSLSVSFSVSFWWN</sequence>
<keyword evidence="2" id="KW-1185">Reference proteome</keyword>
<comment type="caution">
    <text evidence="1">The sequence shown here is derived from an EMBL/GenBank/DDBJ whole genome shotgun (WGS) entry which is preliminary data.</text>
</comment>
<proteinExistence type="predicted"/>
<accession>A0ACB7CCG4</accession>
<protein>
    <submittedName>
        <fullName evidence="1">Uncharacterized protein</fullName>
    </submittedName>
</protein>
<dbReference type="Proteomes" id="UP000768646">
    <property type="component" value="Unassembled WGS sequence"/>
</dbReference>
<evidence type="ECO:0000313" key="2">
    <source>
        <dbReference type="Proteomes" id="UP000768646"/>
    </source>
</evidence>
<evidence type="ECO:0000313" key="1">
    <source>
        <dbReference type="EMBL" id="KAG4304182.1"/>
    </source>
</evidence>
<organism evidence="1 2">
    <name type="scientific">Pneumocystis oryctolagi</name>
    <dbReference type="NCBI Taxonomy" id="42067"/>
    <lineage>
        <taxon>Eukaryota</taxon>
        <taxon>Fungi</taxon>
        <taxon>Dikarya</taxon>
        <taxon>Ascomycota</taxon>
        <taxon>Taphrinomycotina</taxon>
        <taxon>Pneumocystomycetes</taxon>
        <taxon>Pneumocystaceae</taxon>
        <taxon>Pneumocystis</taxon>
    </lineage>
</organism>
<dbReference type="EMBL" id="JABTEG010000010">
    <property type="protein sequence ID" value="KAG4304182.1"/>
    <property type="molecule type" value="Genomic_DNA"/>
</dbReference>
<name>A0ACB7CCG4_9ASCO</name>
<reference evidence="1 2" key="1">
    <citation type="journal article" date="2021" name="Commun. Biol.">
        <title>Genomic insights into the host specific adaptation of the Pneumocystis genus.</title>
        <authorList>
            <person name="Cisse O.H."/>
            <person name="Ma L."/>
            <person name="Dekker J.P."/>
            <person name="Khil P.P."/>
            <person name="Youn J.-H."/>
            <person name="Brenchley J.M."/>
            <person name="Blair R."/>
            <person name="Pahar B."/>
            <person name="Chabe M."/>
            <person name="Van Rompay K.K.A."/>
            <person name="Keesler R."/>
            <person name="Sukura A."/>
            <person name="Hirsch V."/>
            <person name="Kutty G."/>
            <person name="Liu Y."/>
            <person name="Peng L."/>
            <person name="Chen J."/>
            <person name="Song J."/>
            <person name="Weissenbacher-Lang C."/>
            <person name="Xu J."/>
            <person name="Upham N.S."/>
            <person name="Stajich J.E."/>
            <person name="Cuomo C.A."/>
            <person name="Cushion M.T."/>
            <person name="Kovacs J.A."/>
        </authorList>
    </citation>
    <scope>NUCLEOTIDE SEQUENCE [LARGE SCALE GENOMIC DNA]</scope>
    <source>
        <strain evidence="1 2">RABM</strain>
    </source>
</reference>